<accession>A0A2T2N044</accession>
<evidence type="ECO:0000256" key="1">
    <source>
        <dbReference type="SAM" id="MobiDB-lite"/>
    </source>
</evidence>
<evidence type="ECO:0000313" key="3">
    <source>
        <dbReference type="Proteomes" id="UP000240883"/>
    </source>
</evidence>
<evidence type="ECO:0000313" key="2">
    <source>
        <dbReference type="EMBL" id="PSN58729.1"/>
    </source>
</evidence>
<dbReference type="PANTHER" id="PTHR38791:SF12">
    <property type="entry name" value="TRANSCRIPTION FACTOR DOMAIN-CONTAINING PROTEIN-RELATED"/>
    <property type="match status" value="1"/>
</dbReference>
<protein>
    <recommendedName>
        <fullName evidence="4">Transcription factor domain-containing protein</fullName>
    </recommendedName>
</protein>
<keyword evidence="3" id="KW-1185">Reference proteome</keyword>
<dbReference type="Proteomes" id="UP000240883">
    <property type="component" value="Unassembled WGS sequence"/>
</dbReference>
<dbReference type="AlphaFoldDB" id="A0A2T2N044"/>
<evidence type="ECO:0008006" key="4">
    <source>
        <dbReference type="Google" id="ProtNLM"/>
    </source>
</evidence>
<sequence>DIGQLSYQRFIYDFVVFESPHLPPGAISDAIWEFIPTMYQRSAPGSCLTAVVEAVAYVNFANRYKAPQALILAEERLQKSIQLLRRRISTKRKASTDHTLCAVFLMGLYENLTLSSDSSSSMARHQGVGALLQLRTIDQRGQSLVSQRLFEASRIQMLIGNMQAGRPPSFSICNASTIRKHPSGVYDNPDAHVGRLLHNPTSLHHRWLKLKHNPRSPPCRQEMQSLSKEALEMDADFQAWEGSLPIYWRPKVERNTHGTNLSAKHRHNYIFFPHRGAPKEIRTHASLGVSWIRLIHQTARIVLLRDALEIMNWMLRLSQPTCHPIVGRESGPSSDHAFSLSSLVNTIEKSCATMLGHLSILIHRESARDVVGMRGYTLLWTLGVLDSVLSGGLVPQPPDSSRSSREPSKMHQMHSTAPISSSKSLVDGQSIGLSNLSAPRQHEPKISHANFGVDGLKEASYSTSCQVISASQGRELASPSISVPFDRHSIALLEKRLKGHVFNSAPRLPCDATETRVIGFPIVKPAQIHAPLRREWLNEMLVYIARETGIKKALIVPLTEGCIDFQEA</sequence>
<organism evidence="2 3">
    <name type="scientific">Corynespora cassiicola Philippines</name>
    <dbReference type="NCBI Taxonomy" id="1448308"/>
    <lineage>
        <taxon>Eukaryota</taxon>
        <taxon>Fungi</taxon>
        <taxon>Dikarya</taxon>
        <taxon>Ascomycota</taxon>
        <taxon>Pezizomycotina</taxon>
        <taxon>Dothideomycetes</taxon>
        <taxon>Pleosporomycetidae</taxon>
        <taxon>Pleosporales</taxon>
        <taxon>Corynesporascaceae</taxon>
        <taxon>Corynespora</taxon>
    </lineage>
</organism>
<dbReference type="InterPro" id="IPR053175">
    <property type="entry name" value="DHMBA_Reg_Transcription_Factor"/>
</dbReference>
<dbReference type="STRING" id="1448308.A0A2T2N044"/>
<feature type="compositionally biased region" description="Polar residues" evidence="1">
    <location>
        <begin position="413"/>
        <end position="424"/>
    </location>
</feature>
<dbReference type="EMBL" id="KZ678207">
    <property type="protein sequence ID" value="PSN58729.1"/>
    <property type="molecule type" value="Genomic_DNA"/>
</dbReference>
<name>A0A2T2N044_CORCC</name>
<feature type="region of interest" description="Disordered" evidence="1">
    <location>
        <begin position="393"/>
        <end position="426"/>
    </location>
</feature>
<reference evidence="2 3" key="1">
    <citation type="journal article" date="2018" name="Front. Microbiol.">
        <title>Genome-Wide Analysis of Corynespora cassiicola Leaf Fall Disease Putative Effectors.</title>
        <authorList>
            <person name="Lopez D."/>
            <person name="Ribeiro S."/>
            <person name="Label P."/>
            <person name="Fumanal B."/>
            <person name="Venisse J.S."/>
            <person name="Kohler A."/>
            <person name="de Oliveira R.R."/>
            <person name="Labutti K."/>
            <person name="Lipzen A."/>
            <person name="Lail K."/>
            <person name="Bauer D."/>
            <person name="Ohm R.A."/>
            <person name="Barry K.W."/>
            <person name="Spatafora J."/>
            <person name="Grigoriev I.V."/>
            <person name="Martin F.M."/>
            <person name="Pujade-Renaud V."/>
        </authorList>
    </citation>
    <scope>NUCLEOTIDE SEQUENCE [LARGE SCALE GENOMIC DNA]</scope>
    <source>
        <strain evidence="2 3">Philippines</strain>
    </source>
</reference>
<dbReference type="OrthoDB" id="2991872at2759"/>
<gene>
    <name evidence="2" type="ORF">BS50DRAFT_509890</name>
</gene>
<feature type="non-terminal residue" evidence="2">
    <location>
        <position position="1"/>
    </location>
</feature>
<dbReference type="PANTHER" id="PTHR38791">
    <property type="entry name" value="ZN(II)2CYS6 TRANSCRIPTION FACTOR (EUROFUNG)-RELATED-RELATED"/>
    <property type="match status" value="1"/>
</dbReference>
<proteinExistence type="predicted"/>